<keyword evidence="4" id="KW-0548">Nucleotidyltransferase</keyword>
<protein>
    <recommendedName>
        <fullName evidence="1">DNA-directed DNA polymerase</fullName>
        <ecNumber evidence="1">2.7.7.7</ecNumber>
    </recommendedName>
</protein>
<keyword evidence="5" id="KW-0235">DNA replication</keyword>
<keyword evidence="3" id="KW-0808">Transferase</keyword>
<keyword evidence="6" id="KW-0227">DNA damage</keyword>
<dbReference type="InterPro" id="IPR041931">
    <property type="entry name" value="DNA_pol3_alpha_thumb_dom"/>
</dbReference>
<dbReference type="SMART" id="SM00481">
    <property type="entry name" value="POLIIIAc"/>
    <property type="match status" value="1"/>
</dbReference>
<sequence>MGGGGFTHLHAVSGFSLRYGAGHAARLAERAAERGMAALALTDRDTVAGAVRFAKACERAGVRPVFGAGLAVPSYDALPTGPTGPGGGVAAPGGPGGGFVGESAPRAVFLARNGTGWAALCRMISAAHRATTPYAHLTSRDRFAPAPGPATGTADPVRPGAPGPRLERDDLTGDGLYVLLGPDSEVGRALAAGRPDRAARLLAPWREIYGGALRLEAVCHHGRGEGPGSLRLAARTVGFAAQQGVTAVLSNAVRYPDPGLGAVADLLDAARLRAPVDARRPGRPDGGERWLKGAAAMAAIAERIAEAAGEGRSGAHRLLRATEETADCAVDPRRDLGIGRPRFPDSAVLAGGGERSADRELHSRCAAGLVRGGHEREARYWRRLEEELDTVRRLQFAPYFLTVGRVVGDVRATGVRVAARGAAAGSLVNHLLGITAVDPLEHGLLMERFLSVHRGELPDLDLDVESARRAEVLAAIVGRFGARRVAAVARHETYRVRHAIRDAGAALGIHPATVDRLAKSFPQIRAEEARAALAGLPQLRALCAEQPGRLWELVEALDGLPRGVGAHPSAVLLSDATLLDRTPVLPAGGAGLPVSQFDAQDAADLKLLRLGVIGAPAQSAMAYAVREIGRATGERIDLDDPAQVPRDDPATYELIRSAGALGCFRIGSPGRRDQAARLRPDGFRELVVDIALLRPGPVAAAMAHRLVEARRRPTAGRHPGRDLEEALRETNGVVVFHEQVIRILDGATGCGPAVAEEQRRALSDPRRQGGVRAWFGVRAGEHGHRPEEVRRAWESLSAVGGQGFCKAHAVASAVAAHQSAWLKAHRPAAFYAGLLAHDPGPYPKRLLLADARRRGVPVLAPDVNRSDATCRIERASGRWGLRLGLADIHADADADIEVGVGGAGAGAGIGAAETARLVAGRPYSSLEDLWTRARPGRLVAERLARAGALDRFGGDRAELLLRIAELYGRGRPVGARRDRLPAALEGGARSGAEQAPAGLGAPDASWRLTQDHHAFLAELGAVPARSLGTVRHGRSVLVAGARGAVQLPSADSGRPAIVSTLDDGTGLVDCAFSGEARAAAAHTVASSLLVLVRGVVQRRGPQSVSVAGAAAWDLAGLLELRRAGGLEAVAERLAESSGGAAGADGRRNRGGPERREGGRGVGGRRLWHAGPGSAG</sequence>
<evidence type="ECO:0000256" key="8">
    <source>
        <dbReference type="ARBA" id="ARBA00023204"/>
    </source>
</evidence>
<dbReference type="Pfam" id="PF17657">
    <property type="entry name" value="DNA_pol3_finger"/>
    <property type="match status" value="1"/>
</dbReference>
<dbReference type="Proteomes" id="UP001344658">
    <property type="component" value="Unassembled WGS sequence"/>
</dbReference>
<dbReference type="PANTHER" id="PTHR32294:SF4">
    <property type="entry name" value="ERROR-PRONE DNA POLYMERASE"/>
    <property type="match status" value="1"/>
</dbReference>
<dbReference type="Pfam" id="PF07733">
    <property type="entry name" value="DNA_pol3_alpha"/>
    <property type="match status" value="1"/>
</dbReference>
<name>A0ABU7PIH2_9ACTN</name>
<dbReference type="PANTHER" id="PTHR32294">
    <property type="entry name" value="DNA POLYMERASE III SUBUNIT ALPHA"/>
    <property type="match status" value="1"/>
</dbReference>
<evidence type="ECO:0000256" key="9">
    <source>
        <dbReference type="ARBA" id="ARBA00049244"/>
    </source>
</evidence>
<dbReference type="InterPro" id="IPR003141">
    <property type="entry name" value="Pol/His_phosphatase_N"/>
</dbReference>
<dbReference type="EC" id="2.7.7.7" evidence="1"/>
<evidence type="ECO:0000313" key="12">
    <source>
        <dbReference type="EMBL" id="MEE4545626.1"/>
    </source>
</evidence>
<dbReference type="Pfam" id="PF14579">
    <property type="entry name" value="HHH_6"/>
    <property type="match status" value="1"/>
</dbReference>
<reference evidence="12 13" key="1">
    <citation type="submission" date="2023-12" db="EMBL/GenBank/DDBJ databases">
        <title>Streptomyces sp. V4-01.</title>
        <authorList>
            <person name="Somphong A."/>
            <person name="Phongsopitanun W."/>
        </authorList>
    </citation>
    <scope>NUCLEOTIDE SEQUENCE [LARGE SCALE GENOMIC DNA]</scope>
    <source>
        <strain evidence="12 13">V4-01</strain>
    </source>
</reference>
<keyword evidence="8" id="KW-0234">DNA repair</keyword>
<dbReference type="InterPro" id="IPR004805">
    <property type="entry name" value="DnaE2/DnaE/PolC"/>
</dbReference>
<dbReference type="InterPro" id="IPR004013">
    <property type="entry name" value="PHP_dom"/>
</dbReference>
<feature type="compositionally biased region" description="Basic and acidic residues" evidence="10">
    <location>
        <begin position="1144"/>
        <end position="1158"/>
    </location>
</feature>
<dbReference type="InterPro" id="IPR011708">
    <property type="entry name" value="DNA_pol3_alpha_NTPase_dom"/>
</dbReference>
<keyword evidence="7" id="KW-0239">DNA-directed DNA polymerase</keyword>
<comment type="catalytic activity">
    <reaction evidence="9">
        <text>DNA(n) + a 2'-deoxyribonucleoside 5'-triphosphate = DNA(n+1) + diphosphate</text>
        <dbReference type="Rhea" id="RHEA:22508"/>
        <dbReference type="Rhea" id="RHEA-COMP:17339"/>
        <dbReference type="Rhea" id="RHEA-COMP:17340"/>
        <dbReference type="ChEBI" id="CHEBI:33019"/>
        <dbReference type="ChEBI" id="CHEBI:61560"/>
        <dbReference type="ChEBI" id="CHEBI:173112"/>
        <dbReference type="EC" id="2.7.7.7"/>
    </reaction>
</comment>
<accession>A0ABU7PIH2</accession>
<evidence type="ECO:0000256" key="10">
    <source>
        <dbReference type="SAM" id="MobiDB-lite"/>
    </source>
</evidence>
<feature type="region of interest" description="Disordered" evidence="10">
    <location>
        <begin position="1137"/>
        <end position="1175"/>
    </location>
</feature>
<evidence type="ECO:0000256" key="2">
    <source>
        <dbReference type="ARBA" id="ARBA00022490"/>
    </source>
</evidence>
<organism evidence="12 13">
    <name type="scientific">Actinacidiphila polyblastidii</name>
    <dbReference type="NCBI Taxonomy" id="3110430"/>
    <lineage>
        <taxon>Bacteria</taxon>
        <taxon>Bacillati</taxon>
        <taxon>Actinomycetota</taxon>
        <taxon>Actinomycetes</taxon>
        <taxon>Kitasatosporales</taxon>
        <taxon>Streptomycetaceae</taxon>
        <taxon>Actinacidiphila</taxon>
    </lineage>
</organism>
<gene>
    <name evidence="12" type="ORF">V2S66_27120</name>
</gene>
<evidence type="ECO:0000259" key="11">
    <source>
        <dbReference type="SMART" id="SM00481"/>
    </source>
</evidence>
<dbReference type="EMBL" id="JAZEWV010000032">
    <property type="protein sequence ID" value="MEE4545626.1"/>
    <property type="molecule type" value="Genomic_DNA"/>
</dbReference>
<evidence type="ECO:0000256" key="5">
    <source>
        <dbReference type="ARBA" id="ARBA00022705"/>
    </source>
</evidence>
<evidence type="ECO:0000256" key="3">
    <source>
        <dbReference type="ARBA" id="ARBA00022679"/>
    </source>
</evidence>
<dbReference type="Gene3D" id="3.20.20.140">
    <property type="entry name" value="Metal-dependent hydrolases"/>
    <property type="match status" value="1"/>
</dbReference>
<feature type="domain" description="Polymerase/histidinol phosphatase N-terminal" evidence="11">
    <location>
        <begin position="7"/>
        <end position="74"/>
    </location>
</feature>
<comment type="caution">
    <text evidence="12">The sequence shown here is derived from an EMBL/GenBank/DDBJ whole genome shotgun (WGS) entry which is preliminary data.</text>
</comment>
<dbReference type="Pfam" id="PF02811">
    <property type="entry name" value="PHP"/>
    <property type="match status" value="1"/>
</dbReference>
<dbReference type="Gene3D" id="1.10.10.1600">
    <property type="entry name" value="Bacterial DNA polymerase III alpha subunit, thumb domain"/>
    <property type="match status" value="1"/>
</dbReference>
<proteinExistence type="predicted"/>
<feature type="region of interest" description="Disordered" evidence="10">
    <location>
        <begin position="139"/>
        <end position="169"/>
    </location>
</feature>
<dbReference type="RefSeq" id="WP_330799330.1">
    <property type="nucleotide sequence ID" value="NZ_JAZEWV010000032.1"/>
</dbReference>
<dbReference type="InterPro" id="IPR029460">
    <property type="entry name" value="DNAPol_HHH"/>
</dbReference>
<evidence type="ECO:0000256" key="7">
    <source>
        <dbReference type="ARBA" id="ARBA00022932"/>
    </source>
</evidence>
<keyword evidence="2" id="KW-0963">Cytoplasm</keyword>
<evidence type="ECO:0000256" key="1">
    <source>
        <dbReference type="ARBA" id="ARBA00012417"/>
    </source>
</evidence>
<keyword evidence="13" id="KW-1185">Reference proteome</keyword>
<evidence type="ECO:0000313" key="13">
    <source>
        <dbReference type="Proteomes" id="UP001344658"/>
    </source>
</evidence>
<evidence type="ECO:0000256" key="6">
    <source>
        <dbReference type="ARBA" id="ARBA00022763"/>
    </source>
</evidence>
<dbReference type="InterPro" id="IPR040982">
    <property type="entry name" value="DNA_pol3_finger"/>
</dbReference>
<evidence type="ECO:0000256" key="4">
    <source>
        <dbReference type="ARBA" id="ARBA00022695"/>
    </source>
</evidence>